<keyword evidence="4" id="KW-0812">Transmembrane</keyword>
<feature type="domain" description="Band 7" evidence="5">
    <location>
        <begin position="23"/>
        <end position="202"/>
    </location>
</feature>
<evidence type="ECO:0000313" key="7">
    <source>
        <dbReference type="Proteomes" id="UP000319941"/>
    </source>
</evidence>
<proteinExistence type="inferred from homology"/>
<keyword evidence="4" id="KW-1133">Transmembrane helix</keyword>
<dbReference type="PANTHER" id="PTHR43327">
    <property type="entry name" value="STOMATIN-LIKE PROTEIN 2, MITOCHONDRIAL"/>
    <property type="match status" value="1"/>
</dbReference>
<gene>
    <name evidence="6" type="ORF">FQP86_00995</name>
</gene>
<dbReference type="InterPro" id="IPR050710">
    <property type="entry name" value="Band7/mec-2_domain"/>
</dbReference>
<sequence>MIISPGLVIILIIVALVIILLAKGLMIVQQSEAVVIERLGSYNRTLESGINLVVPFIDKPRSITIRRYRQVKGDNLPLVVEETRIDRRETVMDFPGQSVVTTDNVTVTVNGALYFQIVDPKRAVYEVENFTQAIEVLAKTSLRSEIGRMELDKLFESRKEVNDALQVTMDEVGDKWGVKVTRVEIQDISMPSEVEDAMRLQMAAERKRRATVTEANGQREAAIATAEGEKRSSILRAEGDKQASVLRAEGERQAIYQLRDAIGADDPQLVIGYMLGQKYLQMLPDMAREGDRVFIPYEASALLGAMGSFRELASEVGEPTNASNEGLRRARQMMTGEAGLG</sequence>
<accession>A0A558HX38</accession>
<comment type="similarity">
    <text evidence="2">Belongs to the band 7/mec-2 family.</text>
</comment>
<organism evidence="6 7">
    <name type="scientific">Cobetia crustatorum</name>
    <dbReference type="NCBI Taxonomy" id="553385"/>
    <lineage>
        <taxon>Bacteria</taxon>
        <taxon>Pseudomonadati</taxon>
        <taxon>Pseudomonadota</taxon>
        <taxon>Gammaproteobacteria</taxon>
        <taxon>Oceanospirillales</taxon>
        <taxon>Halomonadaceae</taxon>
        <taxon>Cobetia</taxon>
    </lineage>
</organism>
<dbReference type="CDD" id="cd08829">
    <property type="entry name" value="SPFH_paraslipin"/>
    <property type="match status" value="1"/>
</dbReference>
<evidence type="ECO:0000256" key="2">
    <source>
        <dbReference type="ARBA" id="ARBA00008164"/>
    </source>
</evidence>
<name>A0A558HX38_9GAMM</name>
<dbReference type="GO" id="GO:0098552">
    <property type="term" value="C:side of membrane"/>
    <property type="evidence" value="ECO:0007669"/>
    <property type="project" value="UniProtKB-ARBA"/>
</dbReference>
<evidence type="ECO:0000256" key="1">
    <source>
        <dbReference type="ARBA" id="ARBA00004167"/>
    </source>
</evidence>
<dbReference type="InterPro" id="IPR036013">
    <property type="entry name" value="Band_7/SPFH_dom_sf"/>
</dbReference>
<dbReference type="AlphaFoldDB" id="A0A558HX38"/>
<dbReference type="STRING" id="553385.GCA_000591415_00088"/>
<dbReference type="OrthoDB" id="9809197at2"/>
<protein>
    <submittedName>
        <fullName evidence="6">SPFH/Band 7/PHB domain protein</fullName>
    </submittedName>
</protein>
<dbReference type="Gene3D" id="3.30.479.30">
    <property type="entry name" value="Band 7 domain"/>
    <property type="match status" value="1"/>
</dbReference>
<evidence type="ECO:0000256" key="3">
    <source>
        <dbReference type="SAM" id="MobiDB-lite"/>
    </source>
</evidence>
<dbReference type="FunFam" id="3.30.479.30:FF:000004">
    <property type="entry name" value="Putative membrane protease family, stomatin"/>
    <property type="match status" value="1"/>
</dbReference>
<keyword evidence="7" id="KW-1185">Reference proteome</keyword>
<comment type="caution">
    <text evidence="6">The sequence shown here is derived from an EMBL/GenBank/DDBJ whole genome shotgun (WGS) entry which is preliminary data.</text>
</comment>
<feature type="region of interest" description="Disordered" evidence="3">
    <location>
        <begin position="316"/>
        <end position="341"/>
    </location>
</feature>
<dbReference type="RefSeq" id="WP_024950531.1">
    <property type="nucleotide sequence ID" value="NZ_CAWOWR010000001.1"/>
</dbReference>
<dbReference type="Proteomes" id="UP000319941">
    <property type="component" value="Unassembled WGS sequence"/>
</dbReference>
<reference evidence="6 7" key="1">
    <citation type="submission" date="2019-07" db="EMBL/GenBank/DDBJ databases">
        <title>Diversity of Bacteria from Kongsfjorden, Arctic.</title>
        <authorList>
            <person name="Yu Y."/>
        </authorList>
    </citation>
    <scope>NUCLEOTIDE SEQUENCE [LARGE SCALE GENOMIC DNA]</scope>
    <source>
        <strain evidence="6 7">SM1923</strain>
    </source>
</reference>
<dbReference type="SMART" id="SM00244">
    <property type="entry name" value="PHB"/>
    <property type="match status" value="1"/>
</dbReference>
<keyword evidence="4" id="KW-0472">Membrane</keyword>
<dbReference type="InterPro" id="IPR001107">
    <property type="entry name" value="Band_7"/>
</dbReference>
<comment type="subcellular location">
    <subcellularLocation>
        <location evidence="1">Membrane</location>
        <topology evidence="1">Single-pass membrane protein</topology>
    </subcellularLocation>
</comment>
<feature type="transmembrane region" description="Helical" evidence="4">
    <location>
        <begin position="7"/>
        <end position="28"/>
    </location>
</feature>
<evidence type="ECO:0000259" key="5">
    <source>
        <dbReference type="SMART" id="SM00244"/>
    </source>
</evidence>
<dbReference type="Pfam" id="PF01145">
    <property type="entry name" value="Band_7"/>
    <property type="match status" value="1"/>
</dbReference>
<evidence type="ECO:0000313" key="6">
    <source>
        <dbReference type="EMBL" id="TVU73685.1"/>
    </source>
</evidence>
<dbReference type="SUPFAM" id="SSF117892">
    <property type="entry name" value="Band 7/SPFH domain"/>
    <property type="match status" value="1"/>
</dbReference>
<dbReference type="GO" id="GO:0005886">
    <property type="term" value="C:plasma membrane"/>
    <property type="evidence" value="ECO:0007669"/>
    <property type="project" value="UniProtKB-ARBA"/>
</dbReference>
<evidence type="ECO:0000256" key="4">
    <source>
        <dbReference type="SAM" id="Phobius"/>
    </source>
</evidence>
<dbReference type="PANTHER" id="PTHR43327:SF10">
    <property type="entry name" value="STOMATIN-LIKE PROTEIN 2, MITOCHONDRIAL"/>
    <property type="match status" value="1"/>
</dbReference>
<dbReference type="EMBL" id="VNFH01000001">
    <property type="protein sequence ID" value="TVU73685.1"/>
    <property type="molecule type" value="Genomic_DNA"/>
</dbReference>